<dbReference type="InterPro" id="IPR000843">
    <property type="entry name" value="HTH_LacI"/>
</dbReference>
<comment type="caution">
    <text evidence="5">The sequence shown here is derived from an EMBL/GenBank/DDBJ whole genome shotgun (WGS) entry which is preliminary data.</text>
</comment>
<sequence length="107" mass="11324">MHITLPNYDERYANVCIRAPPGASRPLLRARGAEGRVMGLTLKQLAEIAGVSTSTASRALRDQPGISPATRARIHSLAAELGYRPNALGRALQRQSSGTIGSSSRAS</sequence>
<dbReference type="PANTHER" id="PTHR30146">
    <property type="entry name" value="LACI-RELATED TRANSCRIPTIONAL REPRESSOR"/>
    <property type="match status" value="1"/>
</dbReference>
<reference evidence="5" key="1">
    <citation type="submission" date="2022-01" db="EMBL/GenBank/DDBJ databases">
        <title>Corynebacterium sp. nov isolated from isolated from the feces of the greater white-fronted geese (Anser albifrons) at Poyang Lake, PR China.</title>
        <authorList>
            <person name="Liu Q."/>
        </authorList>
    </citation>
    <scope>NUCLEOTIDE SEQUENCE</scope>
    <source>
        <strain evidence="5">JCM 32435</strain>
    </source>
</reference>
<proteinExistence type="predicted"/>
<evidence type="ECO:0000313" key="6">
    <source>
        <dbReference type="Proteomes" id="UP001139336"/>
    </source>
</evidence>
<dbReference type="Gene3D" id="1.10.260.40">
    <property type="entry name" value="lambda repressor-like DNA-binding domains"/>
    <property type="match status" value="1"/>
</dbReference>
<dbReference type="CDD" id="cd01392">
    <property type="entry name" value="HTH_LacI"/>
    <property type="match status" value="1"/>
</dbReference>
<dbReference type="Pfam" id="PF00356">
    <property type="entry name" value="LacI"/>
    <property type="match status" value="1"/>
</dbReference>
<keyword evidence="1" id="KW-0805">Transcription regulation</keyword>
<evidence type="ECO:0000256" key="3">
    <source>
        <dbReference type="ARBA" id="ARBA00023163"/>
    </source>
</evidence>
<organism evidence="5 6">
    <name type="scientific">Corynebacterium uropygiale</name>
    <dbReference type="NCBI Taxonomy" id="1775911"/>
    <lineage>
        <taxon>Bacteria</taxon>
        <taxon>Bacillati</taxon>
        <taxon>Actinomycetota</taxon>
        <taxon>Actinomycetes</taxon>
        <taxon>Mycobacteriales</taxon>
        <taxon>Corynebacteriaceae</taxon>
        <taxon>Corynebacterium</taxon>
    </lineage>
</organism>
<name>A0A9X1QUN2_9CORY</name>
<protein>
    <submittedName>
        <fullName evidence="5">LacI family DNA-binding transcriptional regulator</fullName>
    </submittedName>
</protein>
<dbReference type="AlphaFoldDB" id="A0A9X1QUN2"/>
<dbReference type="Proteomes" id="UP001139336">
    <property type="component" value="Unassembled WGS sequence"/>
</dbReference>
<feature type="domain" description="HTH lacI-type" evidence="4">
    <location>
        <begin position="40"/>
        <end position="94"/>
    </location>
</feature>
<dbReference type="GO" id="GO:0003700">
    <property type="term" value="F:DNA-binding transcription factor activity"/>
    <property type="evidence" value="ECO:0007669"/>
    <property type="project" value="TreeGrafter"/>
</dbReference>
<evidence type="ECO:0000256" key="1">
    <source>
        <dbReference type="ARBA" id="ARBA00023015"/>
    </source>
</evidence>
<dbReference type="RefSeq" id="WP_236119443.1">
    <property type="nucleotide sequence ID" value="NZ_JAKGSI010000004.1"/>
</dbReference>
<keyword evidence="6" id="KW-1185">Reference proteome</keyword>
<evidence type="ECO:0000256" key="2">
    <source>
        <dbReference type="ARBA" id="ARBA00023125"/>
    </source>
</evidence>
<keyword evidence="2 5" id="KW-0238">DNA-binding</keyword>
<keyword evidence="3" id="KW-0804">Transcription</keyword>
<evidence type="ECO:0000259" key="4">
    <source>
        <dbReference type="PROSITE" id="PS50932"/>
    </source>
</evidence>
<dbReference type="SMART" id="SM00354">
    <property type="entry name" value="HTH_LACI"/>
    <property type="match status" value="1"/>
</dbReference>
<dbReference type="EMBL" id="JAKGSI010000004">
    <property type="protein sequence ID" value="MCF4007305.1"/>
    <property type="molecule type" value="Genomic_DNA"/>
</dbReference>
<dbReference type="GO" id="GO:0000976">
    <property type="term" value="F:transcription cis-regulatory region binding"/>
    <property type="evidence" value="ECO:0007669"/>
    <property type="project" value="TreeGrafter"/>
</dbReference>
<dbReference type="PROSITE" id="PS50932">
    <property type="entry name" value="HTH_LACI_2"/>
    <property type="match status" value="1"/>
</dbReference>
<gene>
    <name evidence="5" type="ORF">L1O03_08985</name>
</gene>
<accession>A0A9X1QUN2</accession>
<dbReference type="InterPro" id="IPR010982">
    <property type="entry name" value="Lambda_DNA-bd_dom_sf"/>
</dbReference>
<evidence type="ECO:0000313" key="5">
    <source>
        <dbReference type="EMBL" id="MCF4007305.1"/>
    </source>
</evidence>
<dbReference type="SUPFAM" id="SSF47413">
    <property type="entry name" value="lambda repressor-like DNA-binding domains"/>
    <property type="match status" value="1"/>
</dbReference>
<dbReference type="PANTHER" id="PTHR30146:SF109">
    <property type="entry name" value="HTH-TYPE TRANSCRIPTIONAL REGULATOR GALS"/>
    <property type="match status" value="1"/>
</dbReference>